<comment type="subcellular location">
    <subcellularLocation>
        <location evidence="1">Cell membrane</location>
        <topology evidence="1">Multi-pass membrane protein</topology>
    </subcellularLocation>
</comment>
<feature type="transmembrane region" description="Helical" evidence="7">
    <location>
        <begin position="451"/>
        <end position="470"/>
    </location>
</feature>
<dbReference type="Proteomes" id="UP000323565">
    <property type="component" value="Chromosome"/>
</dbReference>
<dbReference type="Pfam" id="PF02687">
    <property type="entry name" value="FtsX"/>
    <property type="match status" value="2"/>
</dbReference>
<name>A0ABX5ZC89_9MICO</name>
<feature type="transmembrane region" description="Helical" evidence="7">
    <location>
        <begin position="68"/>
        <end position="89"/>
    </location>
</feature>
<dbReference type="PANTHER" id="PTHR30572:SF4">
    <property type="entry name" value="ABC TRANSPORTER PERMEASE YTRF"/>
    <property type="match status" value="1"/>
</dbReference>
<evidence type="ECO:0000313" key="9">
    <source>
        <dbReference type="EMBL" id="QEH94254.1"/>
    </source>
</evidence>
<feature type="transmembrane region" description="Helical" evidence="7">
    <location>
        <begin position="531"/>
        <end position="552"/>
    </location>
</feature>
<evidence type="ECO:0000256" key="1">
    <source>
        <dbReference type="ARBA" id="ARBA00004651"/>
    </source>
</evidence>
<evidence type="ECO:0000256" key="7">
    <source>
        <dbReference type="SAM" id="Phobius"/>
    </source>
</evidence>
<dbReference type="InterPro" id="IPR050250">
    <property type="entry name" value="Macrolide_Exporter_MacB"/>
</dbReference>
<protein>
    <submittedName>
        <fullName evidence="9">ABC transporter permease</fullName>
    </submittedName>
</protein>
<proteinExistence type="inferred from homology"/>
<keyword evidence="5 7" id="KW-0472">Membrane</keyword>
<dbReference type="PANTHER" id="PTHR30572">
    <property type="entry name" value="MEMBRANE COMPONENT OF TRANSPORTER-RELATED"/>
    <property type="match status" value="1"/>
</dbReference>
<evidence type="ECO:0000256" key="4">
    <source>
        <dbReference type="ARBA" id="ARBA00022989"/>
    </source>
</evidence>
<evidence type="ECO:0000256" key="5">
    <source>
        <dbReference type="ARBA" id="ARBA00023136"/>
    </source>
</evidence>
<feature type="domain" description="ABC3 transporter permease C-terminal" evidence="8">
    <location>
        <begin position="798"/>
        <end position="920"/>
    </location>
</feature>
<reference evidence="9 10" key="1">
    <citation type="submission" date="2019-08" db="EMBL/GenBank/DDBJ databases">
        <title>Dermacoccus abyssi strain HZAU 226, whole genome Nanopore sequencing project.</title>
        <authorList>
            <person name="Guo A."/>
            <person name="Zhang X."/>
            <person name="Ruan Y."/>
            <person name="Liu W."/>
            <person name="Chen Q."/>
            <person name="Gu L."/>
        </authorList>
    </citation>
    <scope>NUCLEOTIDE SEQUENCE [LARGE SCALE GENOMIC DNA]</scope>
    <source>
        <strain evidence="9 10">HZAU 226</strain>
    </source>
</reference>
<keyword evidence="4 7" id="KW-1133">Transmembrane helix</keyword>
<evidence type="ECO:0000259" key="8">
    <source>
        <dbReference type="Pfam" id="PF02687"/>
    </source>
</evidence>
<feature type="transmembrane region" description="Helical" evidence="7">
    <location>
        <begin position="889"/>
        <end position="915"/>
    </location>
</feature>
<evidence type="ECO:0000256" key="3">
    <source>
        <dbReference type="ARBA" id="ARBA00022692"/>
    </source>
</evidence>
<keyword evidence="2" id="KW-1003">Cell membrane</keyword>
<evidence type="ECO:0000256" key="6">
    <source>
        <dbReference type="ARBA" id="ARBA00038076"/>
    </source>
</evidence>
<feature type="transmembrane region" description="Helical" evidence="7">
    <location>
        <begin position="363"/>
        <end position="386"/>
    </location>
</feature>
<feature type="domain" description="ABC3 transporter permease C-terminal" evidence="8">
    <location>
        <begin position="318"/>
        <end position="433"/>
    </location>
</feature>
<gene>
    <name evidence="9" type="ORF">FV141_12545</name>
</gene>
<feature type="transmembrane region" description="Helical" evidence="7">
    <location>
        <begin position="482"/>
        <end position="510"/>
    </location>
</feature>
<feature type="transmembrane region" description="Helical" evidence="7">
    <location>
        <begin position="406"/>
        <end position="430"/>
    </location>
</feature>
<comment type="similarity">
    <text evidence="6">Belongs to the ABC-4 integral membrane protein family.</text>
</comment>
<dbReference type="InterPro" id="IPR003838">
    <property type="entry name" value="ABC3_permease_C"/>
</dbReference>
<sequence>MIRPPSTGSSSIPPVRRSCSLRPLPALSSWQPGPPRARRADMSASLSGWRLPLRLALRDLKRYKGRSALAALLIFLPVVVMAAGLAAIATVDISPDEDAAMRSRGVSAVVTVNDEQASGARAIAAFPASGRKVTQAEPPTATEISRQADAPAIGLSEEYGVFSPVPNGSGFTATSGSVVLTDLTSPILRQQFRIKEGRAPQRPGEVVITDYGRIIGLPTSGPLGMRVHDGSASPVTVVGVTSAGVPGVAVVGPAPEGVRPTNVSFLVSDSRAWSSSEARSWQKYGLTVSAPGAAAEEEAAPTATDSGAALGIAVGTMAFVAVTALLAAPAFAASATRQRRTLGLVAANGGTRGMLRRMVMAEAMLLGALTAVVAMLLGTALGAAVGYLVRVRSFGITPPIDIRVSWMVGIVLVATFASLVAAFAPAMAAGRTNLLAALRGQVSSRTVKRRLPTLGVIGVVLGTLCLYRAVTLDNDDTSQQTLLAYVGVPLFFGGAVLAVPYVLMAAGKLAGHLPLTARIAVRDVSRQRTRATASVGAVLATVAVCTGVTVLASSVDAHERATYTPSVPMGTGQFTNYSGIGTQPRTQAEVDAGLAAARRIASPIVPLWVNRDNGEKFIGFAESCPTAGDYLDSASLETTYIDASGMDRLGLSETQRSVLESGGVLLSTGAKSSVSAKILTPARQGPHTITLKRFVAEWSDTGRTKTSSCTPVSLEAAPIPEKRINDTMKTDRGTTAIMLRSTAEKHEVPTEIYALNVAPAGGIDTRMEAQLKAAAPFGLDLYVERGYSSPMSQILLALTALAGLLVIITTVISTLLNDAESRADAATLATVGAPLGMRRRIVGAHAAAIGFIGSVVGIAIGIVPGLILARDATGTAYTESGATSVPGTYVVPWWLLLILLVGVPLLAAAISMTFARRTPPLTRREA</sequence>
<organism evidence="9 10">
    <name type="scientific">Dermacoccus abyssi</name>
    <dbReference type="NCBI Taxonomy" id="322596"/>
    <lineage>
        <taxon>Bacteria</taxon>
        <taxon>Bacillati</taxon>
        <taxon>Actinomycetota</taxon>
        <taxon>Actinomycetes</taxon>
        <taxon>Micrococcales</taxon>
        <taxon>Dermacoccaceae</taxon>
        <taxon>Dermacoccus</taxon>
    </lineage>
</organism>
<dbReference type="EMBL" id="CP043031">
    <property type="protein sequence ID" value="QEH94254.1"/>
    <property type="molecule type" value="Genomic_DNA"/>
</dbReference>
<keyword evidence="10" id="KW-1185">Reference proteome</keyword>
<feature type="transmembrane region" description="Helical" evidence="7">
    <location>
        <begin position="846"/>
        <end position="869"/>
    </location>
</feature>
<keyword evidence="3 7" id="KW-0812">Transmembrane</keyword>
<accession>A0ABX5ZC89</accession>
<evidence type="ECO:0000256" key="2">
    <source>
        <dbReference type="ARBA" id="ARBA00022475"/>
    </source>
</evidence>
<feature type="transmembrane region" description="Helical" evidence="7">
    <location>
        <begin position="308"/>
        <end position="332"/>
    </location>
</feature>
<evidence type="ECO:0000313" key="10">
    <source>
        <dbReference type="Proteomes" id="UP000323565"/>
    </source>
</evidence>
<feature type="transmembrane region" description="Helical" evidence="7">
    <location>
        <begin position="794"/>
        <end position="816"/>
    </location>
</feature>